<sequence>MEEDDGLLLNLAGTDSAANEDARKKQRRELQPPKKQQPSKAAASALKGYSLDAALDEEPQQHAPPGPPLPQKPSETSIRGRNTQTAQPEVHEAQAEARRLQANRRESRPAEPRPAEQTVPEVIEEPEHKEASEDEDVMEAVARSRRRDAGLEALLQRRQSNHEAGPSNSDAEEEEERKVVTFIDERKKMRIPQRAKPRQTEEPKQKKATFKGTANDMKTGELTHRGQAAVDNENFEPVKADTFEGLGLPKSLADHLEELNFMSPTRIQQQAIPRLLRRRDALVNAPTGSGKTLAYLAPIMADLQAQTPHVSRAEGTYALILVPTRELCLQVSDILTLLVRRYIWLVGGSIHGGENRAKEKARLRKGVTVLVATPGRLLDHLQNTQAFRTEELRWLVLDEADRLLDLGFEQKIGEIISMLDKRVAEAGNRKRQTVLLSATLHSRLSTLASLSLKEFDPIGFRVQGSGAALTIENQREQADGSEDDEDDAPTLEASDREQFSIPKLLKQHIVEVPCKQRLVVLAALLRKSCQPGRPAKLVVFFSCCDAVEYLHRLFDDIFESIEGERLVSCPLYKLHGNLPQGVRTNTFLEFSRCKRGVLMCTDVAARGLDFPEVTTIIQYDAPGEAAEYVHRVGRTARMGKVGEAMLFLMPSERAYLGNLEARGVQLRPLNVLPALDVLPPDTTQQGWNGRSLETHGGAHALQGHFMEAVARDRSLQSLATDAFRSSVRAYAAYPVAVKNIFHVKKLHIGHVAHSFALREAPSTFGRSAHKEERNRQKREAHAGKSGKRSRQN</sequence>
<feature type="domain" description="Helicase C-terminal" evidence="11">
    <location>
        <begin position="504"/>
        <end position="679"/>
    </location>
</feature>
<dbReference type="InterPro" id="IPR014001">
    <property type="entry name" value="Helicase_ATP-bd"/>
</dbReference>
<dbReference type="Pfam" id="PF13959">
    <property type="entry name" value="CTE_SPB4"/>
    <property type="match status" value="1"/>
</dbReference>
<feature type="compositionally biased region" description="Basic residues" evidence="9">
    <location>
        <begin position="188"/>
        <end position="197"/>
    </location>
</feature>
<dbReference type="PROSITE" id="PS51195">
    <property type="entry name" value="Q_MOTIF"/>
    <property type="match status" value="1"/>
</dbReference>
<keyword evidence="3 7" id="KW-0347">Helicase</keyword>
<evidence type="ECO:0000313" key="13">
    <source>
        <dbReference type="EMBL" id="CAL5219539.1"/>
    </source>
</evidence>
<accession>A0ABP1FK15</accession>
<dbReference type="PROSITE" id="PS00039">
    <property type="entry name" value="DEAD_ATP_HELICASE"/>
    <property type="match status" value="1"/>
</dbReference>
<comment type="domain">
    <text evidence="8">The Q motif is unique to and characteristic of the DEAD box family of RNA helicases and controls ATP binding and hydrolysis.</text>
</comment>
<dbReference type="InterPro" id="IPR011545">
    <property type="entry name" value="DEAD/DEAH_box_helicase_dom"/>
</dbReference>
<evidence type="ECO:0000256" key="8">
    <source>
        <dbReference type="RuleBase" id="RU365068"/>
    </source>
</evidence>
<evidence type="ECO:0000256" key="4">
    <source>
        <dbReference type="ARBA" id="ARBA00022840"/>
    </source>
</evidence>
<feature type="compositionally biased region" description="Basic and acidic residues" evidence="9">
    <location>
        <begin position="768"/>
        <end position="782"/>
    </location>
</feature>
<evidence type="ECO:0000259" key="11">
    <source>
        <dbReference type="PROSITE" id="PS51194"/>
    </source>
</evidence>
<evidence type="ECO:0000256" key="2">
    <source>
        <dbReference type="ARBA" id="ARBA00022801"/>
    </source>
</evidence>
<evidence type="ECO:0000313" key="14">
    <source>
        <dbReference type="Proteomes" id="UP001497392"/>
    </source>
</evidence>
<dbReference type="Pfam" id="PF00271">
    <property type="entry name" value="Helicase_C"/>
    <property type="match status" value="1"/>
</dbReference>
<evidence type="ECO:0000259" key="12">
    <source>
        <dbReference type="PROSITE" id="PS51195"/>
    </source>
</evidence>
<feature type="compositionally biased region" description="Pro residues" evidence="9">
    <location>
        <begin position="62"/>
        <end position="71"/>
    </location>
</feature>
<evidence type="ECO:0000256" key="1">
    <source>
        <dbReference type="ARBA" id="ARBA00022741"/>
    </source>
</evidence>
<evidence type="ECO:0000256" key="5">
    <source>
        <dbReference type="ARBA" id="ARBA00022884"/>
    </source>
</evidence>
<gene>
    <name evidence="13" type="primary">g1390</name>
    <name evidence="13" type="ORF">VP750_LOCUS1198</name>
</gene>
<dbReference type="Proteomes" id="UP001497392">
    <property type="component" value="Unassembled WGS sequence"/>
</dbReference>
<dbReference type="InterPro" id="IPR014014">
    <property type="entry name" value="RNA_helicase_DEAD_Q_motif"/>
</dbReference>
<dbReference type="CDD" id="cd17949">
    <property type="entry name" value="DEADc_DDX31"/>
    <property type="match status" value="1"/>
</dbReference>
<dbReference type="InterPro" id="IPR001650">
    <property type="entry name" value="Helicase_C-like"/>
</dbReference>
<feature type="compositionally biased region" description="Polar residues" evidence="9">
    <location>
        <begin position="74"/>
        <end position="87"/>
    </location>
</feature>
<dbReference type="InterPro" id="IPR027417">
    <property type="entry name" value="P-loop_NTPase"/>
</dbReference>
<proteinExistence type="inferred from homology"/>
<evidence type="ECO:0000256" key="3">
    <source>
        <dbReference type="ARBA" id="ARBA00022806"/>
    </source>
</evidence>
<dbReference type="SUPFAM" id="SSF52540">
    <property type="entry name" value="P-loop containing nucleoside triphosphate hydrolases"/>
    <property type="match status" value="2"/>
</dbReference>
<feature type="compositionally biased region" description="Basic and acidic residues" evidence="9">
    <location>
        <begin position="20"/>
        <end position="32"/>
    </location>
</feature>
<organism evidence="13 14">
    <name type="scientific">Coccomyxa viridis</name>
    <dbReference type="NCBI Taxonomy" id="1274662"/>
    <lineage>
        <taxon>Eukaryota</taxon>
        <taxon>Viridiplantae</taxon>
        <taxon>Chlorophyta</taxon>
        <taxon>core chlorophytes</taxon>
        <taxon>Trebouxiophyceae</taxon>
        <taxon>Trebouxiophyceae incertae sedis</taxon>
        <taxon>Coccomyxaceae</taxon>
        <taxon>Coccomyxa</taxon>
    </lineage>
</organism>
<evidence type="ECO:0000256" key="9">
    <source>
        <dbReference type="SAM" id="MobiDB-lite"/>
    </source>
</evidence>
<dbReference type="EMBL" id="CAXHTA020000002">
    <property type="protein sequence ID" value="CAL5219539.1"/>
    <property type="molecule type" value="Genomic_DNA"/>
</dbReference>
<feature type="compositionally biased region" description="Basic and acidic residues" evidence="9">
    <location>
        <begin position="89"/>
        <end position="114"/>
    </location>
</feature>
<dbReference type="PROSITE" id="PS51192">
    <property type="entry name" value="HELICASE_ATP_BIND_1"/>
    <property type="match status" value="1"/>
</dbReference>
<evidence type="ECO:0000259" key="10">
    <source>
        <dbReference type="PROSITE" id="PS51192"/>
    </source>
</evidence>
<feature type="region of interest" description="Disordered" evidence="9">
    <location>
        <begin position="763"/>
        <end position="792"/>
    </location>
</feature>
<dbReference type="EC" id="3.6.4.13" evidence="8"/>
<feature type="domain" description="DEAD-box RNA helicase Q" evidence="12">
    <location>
        <begin position="241"/>
        <end position="269"/>
    </location>
</feature>
<dbReference type="Pfam" id="PF00270">
    <property type="entry name" value="DEAD"/>
    <property type="match status" value="1"/>
</dbReference>
<keyword evidence="2 7" id="KW-0378">Hydrolase</keyword>
<comment type="caution">
    <text evidence="13">The sequence shown here is derived from an EMBL/GenBank/DDBJ whole genome shotgun (WGS) entry which is preliminary data.</text>
</comment>
<dbReference type="InterPro" id="IPR025313">
    <property type="entry name" value="SPB4-like_CTE"/>
</dbReference>
<dbReference type="PROSITE" id="PS51194">
    <property type="entry name" value="HELICASE_CTER"/>
    <property type="match status" value="1"/>
</dbReference>
<dbReference type="SMART" id="SM00487">
    <property type="entry name" value="DEXDc"/>
    <property type="match status" value="1"/>
</dbReference>
<dbReference type="InterPro" id="IPR000629">
    <property type="entry name" value="RNA-helicase_DEAD-box_CS"/>
</dbReference>
<keyword evidence="1 7" id="KW-0547">Nucleotide-binding</keyword>
<comment type="similarity">
    <text evidence="7">Belongs to the DEAD box helicase family.</text>
</comment>
<comment type="function">
    <text evidence="8">RNA helicase.</text>
</comment>
<dbReference type="Gene3D" id="3.40.50.300">
    <property type="entry name" value="P-loop containing nucleotide triphosphate hydrolases"/>
    <property type="match status" value="2"/>
</dbReference>
<evidence type="ECO:0000256" key="6">
    <source>
        <dbReference type="PROSITE-ProRule" id="PRU00552"/>
    </source>
</evidence>
<feature type="compositionally biased region" description="Low complexity" evidence="9">
    <location>
        <begin position="33"/>
        <end position="47"/>
    </location>
</feature>
<dbReference type="SMART" id="SM00490">
    <property type="entry name" value="HELICc"/>
    <property type="match status" value="1"/>
</dbReference>
<feature type="compositionally biased region" description="Basic and acidic residues" evidence="9">
    <location>
        <begin position="176"/>
        <end position="187"/>
    </location>
</feature>
<keyword evidence="4 7" id="KW-0067">ATP-binding</keyword>
<dbReference type="CDD" id="cd18787">
    <property type="entry name" value="SF2_C_DEAD"/>
    <property type="match status" value="1"/>
</dbReference>
<reference evidence="13 14" key="1">
    <citation type="submission" date="2024-06" db="EMBL/GenBank/DDBJ databases">
        <authorList>
            <person name="Kraege A."/>
            <person name="Thomma B."/>
        </authorList>
    </citation>
    <scope>NUCLEOTIDE SEQUENCE [LARGE SCALE GENOMIC DNA]</scope>
</reference>
<dbReference type="PANTHER" id="PTHR24031">
    <property type="entry name" value="RNA HELICASE"/>
    <property type="match status" value="1"/>
</dbReference>
<feature type="compositionally biased region" description="Acidic residues" evidence="9">
    <location>
        <begin position="479"/>
        <end position="489"/>
    </location>
</feature>
<keyword evidence="5 8" id="KW-0694">RNA-binding</keyword>
<feature type="region of interest" description="Disordered" evidence="9">
    <location>
        <begin position="1"/>
        <end position="214"/>
    </location>
</feature>
<feature type="region of interest" description="Disordered" evidence="9">
    <location>
        <begin position="472"/>
        <end position="493"/>
    </location>
</feature>
<evidence type="ECO:0000256" key="7">
    <source>
        <dbReference type="RuleBase" id="RU000492"/>
    </source>
</evidence>
<name>A0ABP1FK15_9CHLO</name>
<feature type="domain" description="Helicase ATP-binding" evidence="10">
    <location>
        <begin position="272"/>
        <end position="458"/>
    </location>
</feature>
<keyword evidence="14" id="KW-1185">Reference proteome</keyword>
<feature type="short sequence motif" description="Q motif" evidence="6">
    <location>
        <begin position="241"/>
        <end position="269"/>
    </location>
</feature>
<dbReference type="SMART" id="SM01178">
    <property type="entry name" value="DUF4217"/>
    <property type="match status" value="1"/>
</dbReference>
<protein>
    <recommendedName>
        <fullName evidence="8">ATP-dependent RNA helicase</fullName>
        <ecNumber evidence="8">3.6.4.13</ecNumber>
    </recommendedName>
</protein>
<comment type="catalytic activity">
    <reaction evidence="8">
        <text>ATP + H2O = ADP + phosphate + H(+)</text>
        <dbReference type="Rhea" id="RHEA:13065"/>
        <dbReference type="ChEBI" id="CHEBI:15377"/>
        <dbReference type="ChEBI" id="CHEBI:15378"/>
        <dbReference type="ChEBI" id="CHEBI:30616"/>
        <dbReference type="ChEBI" id="CHEBI:43474"/>
        <dbReference type="ChEBI" id="CHEBI:456216"/>
        <dbReference type="EC" id="3.6.4.13"/>
    </reaction>
</comment>